<proteinExistence type="inferred from homology"/>
<comment type="similarity">
    <text evidence="2">Belongs to the sphingomyelin synthase family.</text>
</comment>
<evidence type="ECO:0000256" key="7">
    <source>
        <dbReference type="ARBA" id="ARBA00023098"/>
    </source>
</evidence>
<dbReference type="PANTHER" id="PTHR21290">
    <property type="entry name" value="SPHINGOMYELIN SYNTHETASE"/>
    <property type="match status" value="1"/>
</dbReference>
<keyword evidence="8 9" id="KW-0472">Membrane</keyword>
<evidence type="ECO:0000256" key="1">
    <source>
        <dbReference type="ARBA" id="ARBA00004141"/>
    </source>
</evidence>
<dbReference type="EMBL" id="CAJOBE010001445">
    <property type="protein sequence ID" value="CAF3744466.1"/>
    <property type="molecule type" value="Genomic_DNA"/>
</dbReference>
<evidence type="ECO:0000313" key="11">
    <source>
        <dbReference type="EMBL" id="CAF3744466.1"/>
    </source>
</evidence>
<feature type="transmembrane region" description="Helical" evidence="9">
    <location>
        <begin position="105"/>
        <end position="124"/>
    </location>
</feature>
<dbReference type="AlphaFoldDB" id="A0A818Y247"/>
<feature type="domain" description="Sphingomyelin synthase-like" evidence="10">
    <location>
        <begin position="92"/>
        <end position="150"/>
    </location>
</feature>
<keyword evidence="4 9" id="KW-0812">Transmembrane</keyword>
<dbReference type="GO" id="GO:0005886">
    <property type="term" value="C:plasma membrane"/>
    <property type="evidence" value="ECO:0007669"/>
    <property type="project" value="TreeGrafter"/>
</dbReference>
<evidence type="ECO:0000259" key="10">
    <source>
        <dbReference type="Pfam" id="PF14360"/>
    </source>
</evidence>
<evidence type="ECO:0000256" key="6">
    <source>
        <dbReference type="ARBA" id="ARBA00022989"/>
    </source>
</evidence>
<sequence length="175" mass="21059">MKEDDVKQAPLAIERLIDVKKLWYRIRILYYEDFLDLVKQYFFLRSITMLVTSLSKYSTSEEILSRYIQIFLFPRLSIQENINLIRKEKGNIFYFFLSFDTTSDFYVIHLLSWFCSIYGMILILAGYEHYSIGISIVFFLTSRLFLYYHSLTNNTVLYSSSDSRLSIWFSMFLYL</sequence>
<evidence type="ECO:0000313" key="12">
    <source>
        <dbReference type="Proteomes" id="UP000663874"/>
    </source>
</evidence>
<feature type="transmembrane region" description="Helical" evidence="9">
    <location>
        <begin position="130"/>
        <end position="148"/>
    </location>
</feature>
<keyword evidence="6 9" id="KW-1133">Transmembrane helix</keyword>
<evidence type="ECO:0000256" key="4">
    <source>
        <dbReference type="ARBA" id="ARBA00022692"/>
    </source>
</evidence>
<organism evidence="11 12">
    <name type="scientific">Rotaria sordida</name>
    <dbReference type="NCBI Taxonomy" id="392033"/>
    <lineage>
        <taxon>Eukaryota</taxon>
        <taxon>Metazoa</taxon>
        <taxon>Spiralia</taxon>
        <taxon>Gnathifera</taxon>
        <taxon>Rotifera</taxon>
        <taxon>Eurotatoria</taxon>
        <taxon>Bdelloidea</taxon>
        <taxon>Philodinida</taxon>
        <taxon>Philodinidae</taxon>
        <taxon>Rotaria</taxon>
    </lineage>
</organism>
<dbReference type="PANTHER" id="PTHR21290:SF25">
    <property type="entry name" value="SPHINGOMYELIN SYNTHASE-RELATED PROTEIN 1"/>
    <property type="match status" value="1"/>
</dbReference>
<reference evidence="11" key="1">
    <citation type="submission" date="2021-02" db="EMBL/GenBank/DDBJ databases">
        <authorList>
            <person name="Nowell W R."/>
        </authorList>
    </citation>
    <scope>NUCLEOTIDE SEQUENCE</scope>
</reference>
<keyword evidence="5" id="KW-0746">Sphingolipid metabolism</keyword>
<dbReference type="Proteomes" id="UP000663874">
    <property type="component" value="Unassembled WGS sequence"/>
</dbReference>
<dbReference type="GO" id="GO:0005789">
    <property type="term" value="C:endoplasmic reticulum membrane"/>
    <property type="evidence" value="ECO:0007669"/>
    <property type="project" value="TreeGrafter"/>
</dbReference>
<evidence type="ECO:0000256" key="2">
    <source>
        <dbReference type="ARBA" id="ARBA00005441"/>
    </source>
</evidence>
<evidence type="ECO:0000256" key="5">
    <source>
        <dbReference type="ARBA" id="ARBA00022919"/>
    </source>
</evidence>
<keyword evidence="7" id="KW-0443">Lipid metabolism</keyword>
<dbReference type="InterPro" id="IPR025749">
    <property type="entry name" value="Sphingomyelin_synth-like_dom"/>
</dbReference>
<dbReference type="GO" id="GO:0047493">
    <property type="term" value="F:ceramide cholinephosphotransferase activity"/>
    <property type="evidence" value="ECO:0007669"/>
    <property type="project" value="TreeGrafter"/>
</dbReference>
<dbReference type="Pfam" id="PF14360">
    <property type="entry name" value="PAP2_C"/>
    <property type="match status" value="1"/>
</dbReference>
<evidence type="ECO:0000256" key="3">
    <source>
        <dbReference type="ARBA" id="ARBA00022679"/>
    </source>
</evidence>
<name>A0A818Y247_9BILA</name>
<comment type="caution">
    <text evidence="11">The sequence shown here is derived from an EMBL/GenBank/DDBJ whole genome shotgun (WGS) entry which is preliminary data.</text>
</comment>
<accession>A0A818Y247</accession>
<dbReference type="GO" id="GO:0046513">
    <property type="term" value="P:ceramide biosynthetic process"/>
    <property type="evidence" value="ECO:0007669"/>
    <property type="project" value="TreeGrafter"/>
</dbReference>
<evidence type="ECO:0000256" key="9">
    <source>
        <dbReference type="SAM" id="Phobius"/>
    </source>
</evidence>
<dbReference type="GO" id="GO:0033188">
    <property type="term" value="F:sphingomyelin synthase activity"/>
    <property type="evidence" value="ECO:0007669"/>
    <property type="project" value="TreeGrafter"/>
</dbReference>
<gene>
    <name evidence="11" type="ORF">FNK824_LOCUS11883</name>
</gene>
<keyword evidence="3" id="KW-0808">Transferase</keyword>
<protein>
    <recommendedName>
        <fullName evidence="10">Sphingomyelin synthase-like domain-containing protein</fullName>
    </recommendedName>
</protein>
<dbReference type="InterPro" id="IPR045221">
    <property type="entry name" value="Sphingomyelin_synth-like"/>
</dbReference>
<evidence type="ECO:0000256" key="8">
    <source>
        <dbReference type="ARBA" id="ARBA00023136"/>
    </source>
</evidence>
<dbReference type="GO" id="GO:0000139">
    <property type="term" value="C:Golgi membrane"/>
    <property type="evidence" value="ECO:0007669"/>
    <property type="project" value="TreeGrafter"/>
</dbReference>
<comment type="subcellular location">
    <subcellularLocation>
        <location evidence="1">Membrane</location>
        <topology evidence="1">Multi-pass membrane protein</topology>
    </subcellularLocation>
</comment>